<dbReference type="Pfam" id="PF25597">
    <property type="entry name" value="SH3_retrovirus"/>
    <property type="match status" value="1"/>
</dbReference>
<feature type="domain" description="Retroviral polymerase SH3-like" evidence="3">
    <location>
        <begin position="270"/>
        <end position="323"/>
    </location>
</feature>
<dbReference type="PANTHER" id="PTHR11439">
    <property type="entry name" value="GAG-POL-RELATED RETROTRANSPOSON"/>
    <property type="match status" value="1"/>
</dbReference>
<dbReference type="SUPFAM" id="SSF56672">
    <property type="entry name" value="DNA/RNA polymerases"/>
    <property type="match status" value="1"/>
</dbReference>
<evidence type="ECO:0000313" key="4">
    <source>
        <dbReference type="EMBL" id="GKV46548.1"/>
    </source>
</evidence>
<sequence length="988" mass="111290">MPAAKITPTDSTNAEGPKEVPNPTCISWRRSDRLLRGWITGTLSEEVLGIVVGLTTSREVWDALEEAYAQDSQKREFNLTQAMTTLRKGLGQGYENFVTTTLKPPVPPYQEVVSLLKSHETRNQIHGFDSYNHPQVAFYGQRTNGNQNKRKGNGFNKFKLKRKRNVGSNFTRNQPNNFNKQKAEAQNPIMESAVKCQICGKLNHIAMKCFNRFNHSYQEDDIPKALATITIDDNQELEWHPGTGAFVHMTGNSSKLNNLKPYHGQDAVMVGDYKKNKLEPKSLPCIFIGYSTKHKGYKCLYPPTNRIYISRHVVFDESCLPFTNLTLLYATPDVETEVTTFHPWITADENSLSTAGDGEKQSCSIPCVAPTIEQGKLDCSEESNLNDSREILDSRAQAIEINDHQPNEELDSHLVNSIRSIDNHHQNDDLVQINDGHENGNLMQNLPTNSGVDANTTNEENHSPTSVEIVNPLSVQAANTRQYQMVTRSQKGILKPNPRYANLHILHKISSIPIEPKSVRSALKHQGWTIAMHEELEALAKNDTWDLVPRMKDMNVVGSKWVFKTKLHADGSLERLKARLVAKGFHQIADVDFSETFSPVVKARTIHTILAIATTKQWQIRQLDVKNAFLHGYLNEPVYMEQPPGFLDPKFPTHVCRLKRALYELKQAPRDNSEFLKLFISQLGQEFAIKDLGRLNFFLGIEVHYTSFGLILSQSKYALDILSRAQMEDCNSISTPMALKAHSSHSSNDAFHDPTHYRSTFMNCPTIGNYQTVKQILRYVHGTLNYGLQILNHSSLDLYAFSDADWAGCPLTRCSTSGYYTFLGSNCISWCAKKQPTVARSSAKAEYRSMASTTAEITWLAHLLRDIGVALNNAPILHCDNLSAIYMTVNPVFHSRTKYVEIDYHFVREKVALGHLITRFVSSTSQLADIFTKPLTRDSFHRLRSKLGLVSLPLPNLRGSNKVSTCEDHFVEPAEGNKSNGNNALEEN</sequence>
<dbReference type="InterPro" id="IPR043502">
    <property type="entry name" value="DNA/RNA_pol_sf"/>
</dbReference>
<dbReference type="InterPro" id="IPR013103">
    <property type="entry name" value="RVT_2"/>
</dbReference>
<evidence type="ECO:0008006" key="6">
    <source>
        <dbReference type="Google" id="ProtNLM"/>
    </source>
</evidence>
<name>A0AAV5MCG2_9ROSI</name>
<evidence type="ECO:0000313" key="5">
    <source>
        <dbReference type="Proteomes" id="UP001054252"/>
    </source>
</evidence>
<protein>
    <recommendedName>
        <fullName evidence="6">Reverse transcriptase Ty1/copia-type domain-containing protein</fullName>
    </recommendedName>
</protein>
<accession>A0AAV5MCG2</accession>
<feature type="region of interest" description="Disordered" evidence="1">
    <location>
        <begin position="1"/>
        <end position="24"/>
    </location>
</feature>
<dbReference type="PANTHER" id="PTHR11439:SF524">
    <property type="entry name" value="RNA-DIRECTED DNA POLYMERASE, PROTEIN KINASE RLK-PELLE-DLSV FAMILY"/>
    <property type="match status" value="1"/>
</dbReference>
<organism evidence="4 5">
    <name type="scientific">Rubroshorea leprosula</name>
    <dbReference type="NCBI Taxonomy" id="152421"/>
    <lineage>
        <taxon>Eukaryota</taxon>
        <taxon>Viridiplantae</taxon>
        <taxon>Streptophyta</taxon>
        <taxon>Embryophyta</taxon>
        <taxon>Tracheophyta</taxon>
        <taxon>Spermatophyta</taxon>
        <taxon>Magnoliopsida</taxon>
        <taxon>eudicotyledons</taxon>
        <taxon>Gunneridae</taxon>
        <taxon>Pentapetalae</taxon>
        <taxon>rosids</taxon>
        <taxon>malvids</taxon>
        <taxon>Malvales</taxon>
        <taxon>Dipterocarpaceae</taxon>
        <taxon>Rubroshorea</taxon>
    </lineage>
</organism>
<dbReference type="Pfam" id="PF07727">
    <property type="entry name" value="RVT_2"/>
    <property type="match status" value="2"/>
</dbReference>
<reference evidence="4 5" key="1">
    <citation type="journal article" date="2021" name="Commun. Biol.">
        <title>The genome of Shorea leprosula (Dipterocarpaceae) highlights the ecological relevance of drought in aseasonal tropical rainforests.</title>
        <authorList>
            <person name="Ng K.K.S."/>
            <person name="Kobayashi M.J."/>
            <person name="Fawcett J.A."/>
            <person name="Hatakeyama M."/>
            <person name="Paape T."/>
            <person name="Ng C.H."/>
            <person name="Ang C.C."/>
            <person name="Tnah L.H."/>
            <person name="Lee C.T."/>
            <person name="Nishiyama T."/>
            <person name="Sese J."/>
            <person name="O'Brien M.J."/>
            <person name="Copetti D."/>
            <person name="Mohd Noor M.I."/>
            <person name="Ong R.C."/>
            <person name="Putra M."/>
            <person name="Sireger I.Z."/>
            <person name="Indrioko S."/>
            <person name="Kosugi Y."/>
            <person name="Izuno A."/>
            <person name="Isagi Y."/>
            <person name="Lee S.L."/>
            <person name="Shimizu K.K."/>
        </authorList>
    </citation>
    <scope>NUCLEOTIDE SEQUENCE [LARGE SCALE GENOMIC DNA]</scope>
    <source>
        <strain evidence="4">214</strain>
    </source>
</reference>
<comment type="caution">
    <text evidence="4">The sequence shown here is derived from an EMBL/GenBank/DDBJ whole genome shotgun (WGS) entry which is preliminary data.</text>
</comment>
<dbReference type="Proteomes" id="UP001054252">
    <property type="component" value="Unassembled WGS sequence"/>
</dbReference>
<feature type="domain" description="Reverse transcriptase Ty1/copia-type" evidence="2">
    <location>
        <begin position="672"/>
        <end position="737"/>
    </location>
</feature>
<dbReference type="EMBL" id="BPVZ01000210">
    <property type="protein sequence ID" value="GKV46548.1"/>
    <property type="molecule type" value="Genomic_DNA"/>
</dbReference>
<evidence type="ECO:0000259" key="3">
    <source>
        <dbReference type="Pfam" id="PF25597"/>
    </source>
</evidence>
<dbReference type="AlphaFoldDB" id="A0AAV5MCG2"/>
<feature type="region of interest" description="Disordered" evidence="1">
    <location>
        <begin position="434"/>
        <end position="465"/>
    </location>
</feature>
<dbReference type="CDD" id="cd09272">
    <property type="entry name" value="RNase_HI_RT_Ty1"/>
    <property type="match status" value="1"/>
</dbReference>
<feature type="compositionally biased region" description="Polar residues" evidence="1">
    <location>
        <begin position="441"/>
        <end position="465"/>
    </location>
</feature>
<gene>
    <name evidence="4" type="ORF">SLEP1_g53521</name>
</gene>
<evidence type="ECO:0000259" key="2">
    <source>
        <dbReference type="Pfam" id="PF07727"/>
    </source>
</evidence>
<feature type="domain" description="Reverse transcriptase Ty1/copia-type" evidence="2">
    <location>
        <begin position="542"/>
        <end position="670"/>
    </location>
</feature>
<proteinExistence type="predicted"/>
<keyword evidence="5" id="KW-1185">Reference proteome</keyword>
<dbReference type="InterPro" id="IPR057670">
    <property type="entry name" value="SH3_retrovirus"/>
</dbReference>
<evidence type="ECO:0000256" key="1">
    <source>
        <dbReference type="SAM" id="MobiDB-lite"/>
    </source>
</evidence>